<dbReference type="InterPro" id="IPR013406">
    <property type="entry name" value="CHP02574_addiction_mod"/>
</dbReference>
<dbReference type="Pfam" id="PF09720">
    <property type="entry name" value="Unstab_antitox"/>
    <property type="match status" value="1"/>
</dbReference>
<dbReference type="OrthoDB" id="7173839at2"/>
<dbReference type="EMBL" id="CP007129">
    <property type="protein sequence ID" value="AHG92880.1"/>
    <property type="molecule type" value="Genomic_DNA"/>
</dbReference>
<keyword evidence="2" id="KW-1185">Reference proteome</keyword>
<proteinExistence type="predicted"/>
<dbReference type="HOGENOM" id="CLU_185169_1_0_0"/>
<dbReference type="NCBIfam" id="TIGR02574">
    <property type="entry name" value="stabl_TIGR02574"/>
    <property type="match status" value="1"/>
</dbReference>
<accession>W0RRD7</accession>
<gene>
    <name evidence="1" type="ORF">J421_5345</name>
</gene>
<name>W0RRD7_9BACT</name>
<geneLocation type="plasmid" evidence="1 2">
    <name>1</name>
</geneLocation>
<dbReference type="KEGG" id="gba:J421_5345"/>
<organism evidence="1 2">
    <name type="scientific">Gemmatirosa kalamazoonensis</name>
    <dbReference type="NCBI Taxonomy" id="861299"/>
    <lineage>
        <taxon>Bacteria</taxon>
        <taxon>Pseudomonadati</taxon>
        <taxon>Gemmatimonadota</taxon>
        <taxon>Gemmatimonadia</taxon>
        <taxon>Gemmatimonadales</taxon>
        <taxon>Gemmatimonadaceae</taxon>
        <taxon>Gemmatirosa</taxon>
    </lineage>
</organism>
<evidence type="ECO:0000313" key="2">
    <source>
        <dbReference type="Proteomes" id="UP000019151"/>
    </source>
</evidence>
<sequence>MVRPAFDIAQLTVAERLELIEELWASLAARPDLLPLTPAQLALVAERRAEQERDPGSAVPWDVVRAELFADQEADERAAAERAAGREG</sequence>
<dbReference type="InParanoid" id="W0RRD7"/>
<evidence type="ECO:0000313" key="1">
    <source>
        <dbReference type="EMBL" id="AHG92880.1"/>
    </source>
</evidence>
<dbReference type="Proteomes" id="UP000019151">
    <property type="component" value="Plasmid 1"/>
</dbReference>
<reference evidence="1 2" key="1">
    <citation type="journal article" date="2014" name="Genome Announc.">
        <title>Genome Sequence and Methylome of Soil Bacterium Gemmatirosa kalamazoonensis KBS708T, a Member of the Rarely Cultivated Gemmatimonadetes Phylum.</title>
        <authorList>
            <person name="Debruyn J.M."/>
            <person name="Radosevich M."/>
            <person name="Wommack K.E."/>
            <person name="Polson S.W."/>
            <person name="Hauser L.J."/>
            <person name="Fawaz M.N."/>
            <person name="Korlach J."/>
            <person name="Tsai Y.C."/>
        </authorList>
    </citation>
    <scope>NUCLEOTIDE SEQUENCE [LARGE SCALE GENOMIC DNA]</scope>
    <source>
        <strain evidence="1 2">KBS708</strain>
        <plasmid evidence="2">Plasmid 1</plasmid>
    </source>
</reference>
<keyword evidence="1" id="KW-0614">Plasmid</keyword>
<dbReference type="RefSeq" id="WP_025414203.1">
    <property type="nucleotide sequence ID" value="NZ_CP007129.1"/>
</dbReference>
<protein>
    <submittedName>
        <fullName evidence="1">Addiction module component, TIGR02574 family</fullName>
    </submittedName>
</protein>
<dbReference type="AlphaFoldDB" id="W0RRD7"/>